<gene>
    <name evidence="1" type="ORF">B0A48_04595</name>
</gene>
<proteinExistence type="predicted"/>
<dbReference type="EMBL" id="NAJO01000009">
    <property type="protein sequence ID" value="OQO10237.1"/>
    <property type="molecule type" value="Genomic_DNA"/>
</dbReference>
<sequence>MAGALRCQRVSHNFHDLINASSAIQEKLHFKPAPIFGPGCRYIQPQPHKLLLDAWSAVHSTPRAGDPSVKVQDRVSLLHLSYIDRVDYHVLPGAKLLKPGWWSKMFVLQPPDASRTFPVQMQVTGKDKLELRLLCQMLREWSKTTGYSRMAWQQTRDKETIEESIAYAVSNGEDEAGLRAAWYGPYDAIEDGTSSE</sequence>
<name>A0A1V8TFS9_9PEZI</name>
<dbReference type="Proteomes" id="UP000192596">
    <property type="component" value="Unassembled WGS sequence"/>
</dbReference>
<dbReference type="InParanoid" id="A0A1V8TFS9"/>
<comment type="caution">
    <text evidence="1">The sequence shown here is derived from an EMBL/GenBank/DDBJ whole genome shotgun (WGS) entry which is preliminary data.</text>
</comment>
<protein>
    <submittedName>
        <fullName evidence="1">Uncharacterized protein</fullName>
    </submittedName>
</protein>
<dbReference type="AlphaFoldDB" id="A0A1V8TFS9"/>
<accession>A0A1V8TFS9</accession>
<reference evidence="2" key="1">
    <citation type="submission" date="2017-03" db="EMBL/GenBank/DDBJ databases">
        <title>Genomes of endolithic fungi from Antarctica.</title>
        <authorList>
            <person name="Coleine C."/>
            <person name="Masonjones S."/>
            <person name="Stajich J.E."/>
        </authorList>
    </citation>
    <scope>NUCLEOTIDE SEQUENCE [LARGE SCALE GENOMIC DNA]</scope>
    <source>
        <strain evidence="2">CCFEE 5527</strain>
    </source>
</reference>
<evidence type="ECO:0000313" key="2">
    <source>
        <dbReference type="Proteomes" id="UP000192596"/>
    </source>
</evidence>
<organism evidence="1 2">
    <name type="scientific">Cryoendolithus antarcticus</name>
    <dbReference type="NCBI Taxonomy" id="1507870"/>
    <lineage>
        <taxon>Eukaryota</taxon>
        <taxon>Fungi</taxon>
        <taxon>Dikarya</taxon>
        <taxon>Ascomycota</taxon>
        <taxon>Pezizomycotina</taxon>
        <taxon>Dothideomycetes</taxon>
        <taxon>Dothideomycetidae</taxon>
        <taxon>Cladosporiales</taxon>
        <taxon>Cladosporiaceae</taxon>
        <taxon>Cryoendolithus</taxon>
    </lineage>
</organism>
<keyword evidence="2" id="KW-1185">Reference proteome</keyword>
<evidence type="ECO:0000313" key="1">
    <source>
        <dbReference type="EMBL" id="OQO10237.1"/>
    </source>
</evidence>